<dbReference type="AlphaFoldDB" id="A0A8C4X7M4"/>
<keyword evidence="11" id="KW-0807">Transducer</keyword>
<dbReference type="Pfam" id="PF07562">
    <property type="entry name" value="NCD3G"/>
    <property type="match status" value="1"/>
</dbReference>
<dbReference type="CDD" id="cd15283">
    <property type="entry name" value="7tmC_V2R_pheromone"/>
    <property type="match status" value="1"/>
</dbReference>
<dbReference type="InterPro" id="IPR001828">
    <property type="entry name" value="ANF_lig-bd_rcpt"/>
</dbReference>
<evidence type="ECO:0000256" key="6">
    <source>
        <dbReference type="ARBA" id="ARBA00022989"/>
    </source>
</evidence>
<accession>A0A8C4X7M4</accession>
<dbReference type="Proteomes" id="UP000694620">
    <property type="component" value="Chromosome 2"/>
</dbReference>
<dbReference type="Gene3D" id="2.10.50.30">
    <property type="entry name" value="GPCR, family 3, nine cysteines domain"/>
    <property type="match status" value="1"/>
</dbReference>
<evidence type="ECO:0000256" key="11">
    <source>
        <dbReference type="ARBA" id="ARBA00023224"/>
    </source>
</evidence>
<dbReference type="PANTHER" id="PTHR24061:SF528">
    <property type="entry name" value="C-FAMILY ODORANT RECEPTOR OLFCD2-RELATED"/>
    <property type="match status" value="1"/>
</dbReference>
<dbReference type="InterPro" id="IPR028082">
    <property type="entry name" value="Peripla_BP_I"/>
</dbReference>
<name>A0A8C4X7M4_ERPCA</name>
<evidence type="ECO:0000256" key="8">
    <source>
        <dbReference type="ARBA" id="ARBA00023136"/>
    </source>
</evidence>
<keyword evidence="10" id="KW-0325">Glycoprotein</keyword>
<reference evidence="14" key="2">
    <citation type="submission" date="2025-08" db="UniProtKB">
        <authorList>
            <consortium name="Ensembl"/>
        </authorList>
    </citation>
    <scope>IDENTIFICATION</scope>
</reference>
<dbReference type="InterPro" id="IPR017979">
    <property type="entry name" value="GPCR_3_CS"/>
</dbReference>
<evidence type="ECO:0000256" key="10">
    <source>
        <dbReference type="ARBA" id="ARBA00023180"/>
    </source>
</evidence>
<dbReference type="Pfam" id="PF00003">
    <property type="entry name" value="7tm_3"/>
    <property type="match status" value="1"/>
</dbReference>
<evidence type="ECO:0000256" key="12">
    <source>
        <dbReference type="SAM" id="Phobius"/>
    </source>
</evidence>
<dbReference type="Gene3D" id="3.40.50.2300">
    <property type="match status" value="2"/>
</dbReference>
<evidence type="ECO:0000313" key="14">
    <source>
        <dbReference type="Ensembl" id="ENSECRP00000010710.1"/>
    </source>
</evidence>
<feature type="domain" description="G-protein coupled receptors family 3 profile" evidence="13">
    <location>
        <begin position="578"/>
        <end position="841"/>
    </location>
</feature>
<dbReference type="PROSITE" id="PS50259">
    <property type="entry name" value="G_PROTEIN_RECEP_F3_4"/>
    <property type="match status" value="1"/>
</dbReference>
<dbReference type="PRINTS" id="PR01535">
    <property type="entry name" value="VOMERONASL2R"/>
</dbReference>
<reference evidence="14" key="1">
    <citation type="submission" date="2021-06" db="EMBL/GenBank/DDBJ databases">
        <authorList>
            <consortium name="Wellcome Sanger Institute Data Sharing"/>
        </authorList>
    </citation>
    <scope>NUCLEOTIDE SEQUENCE [LARGE SCALE GENOMIC DNA]</scope>
</reference>
<keyword evidence="15" id="KW-1185">Reference proteome</keyword>
<evidence type="ECO:0000256" key="1">
    <source>
        <dbReference type="ARBA" id="ARBA00004651"/>
    </source>
</evidence>
<evidence type="ECO:0000259" key="13">
    <source>
        <dbReference type="PROSITE" id="PS50259"/>
    </source>
</evidence>
<dbReference type="FunFam" id="3.40.50.2300:FF:000016">
    <property type="entry name" value="Taste 1 receptor member 2"/>
    <property type="match status" value="1"/>
</dbReference>
<keyword evidence="9" id="KW-0675">Receptor</keyword>
<dbReference type="GeneTree" id="ENSGT01050000244874"/>
<evidence type="ECO:0000256" key="9">
    <source>
        <dbReference type="ARBA" id="ARBA00023170"/>
    </source>
</evidence>
<feature type="transmembrane region" description="Helical" evidence="12">
    <location>
        <begin position="648"/>
        <end position="672"/>
    </location>
</feature>
<evidence type="ECO:0000256" key="3">
    <source>
        <dbReference type="ARBA" id="ARBA00022475"/>
    </source>
</evidence>
<comment type="subcellular location">
    <subcellularLocation>
        <location evidence="1">Cell membrane</location>
        <topology evidence="1">Multi-pass membrane protein</topology>
    </subcellularLocation>
</comment>
<dbReference type="InterPro" id="IPR004073">
    <property type="entry name" value="GPCR_3_vmron_rcpt_2"/>
</dbReference>
<evidence type="ECO:0000313" key="15">
    <source>
        <dbReference type="Proteomes" id="UP000694620"/>
    </source>
</evidence>
<dbReference type="InterPro" id="IPR000337">
    <property type="entry name" value="GPCR_3"/>
</dbReference>
<evidence type="ECO:0000256" key="7">
    <source>
        <dbReference type="ARBA" id="ARBA00023040"/>
    </source>
</evidence>
<dbReference type="InterPro" id="IPR000068">
    <property type="entry name" value="GPCR_3_Ca_sens_rcpt-rel"/>
</dbReference>
<feature type="transmembrane region" description="Helical" evidence="12">
    <location>
        <begin position="771"/>
        <end position="791"/>
    </location>
</feature>
<proteinExistence type="inferred from homology"/>
<dbReference type="GO" id="GO:0005886">
    <property type="term" value="C:plasma membrane"/>
    <property type="evidence" value="ECO:0007669"/>
    <property type="project" value="UniProtKB-SubCell"/>
</dbReference>
<keyword evidence="5" id="KW-0732">Signal</keyword>
<dbReference type="FunFam" id="2.10.50.30:FF:000002">
    <property type="entry name" value="Vomeronasal 2 receptor, h1"/>
    <property type="match status" value="1"/>
</dbReference>
<keyword evidence="4 12" id="KW-0812">Transmembrane</keyword>
<keyword evidence="7" id="KW-0297">G-protein coupled receptor</keyword>
<organism evidence="14 15">
    <name type="scientific">Erpetoichthys calabaricus</name>
    <name type="common">Rope fish</name>
    <name type="synonym">Calamoichthys calabaricus</name>
    <dbReference type="NCBI Taxonomy" id="27687"/>
    <lineage>
        <taxon>Eukaryota</taxon>
        <taxon>Metazoa</taxon>
        <taxon>Chordata</taxon>
        <taxon>Craniata</taxon>
        <taxon>Vertebrata</taxon>
        <taxon>Euteleostomi</taxon>
        <taxon>Actinopterygii</taxon>
        <taxon>Polypteriformes</taxon>
        <taxon>Polypteridae</taxon>
        <taxon>Erpetoichthys</taxon>
    </lineage>
</organism>
<dbReference type="Ensembl" id="ENSECRT00000010888.1">
    <property type="protein sequence ID" value="ENSECRP00000010710.1"/>
    <property type="gene ID" value="ENSECRG00000007121.1"/>
</dbReference>
<reference evidence="14" key="3">
    <citation type="submission" date="2025-09" db="UniProtKB">
        <authorList>
            <consortium name="Ensembl"/>
        </authorList>
    </citation>
    <scope>IDENTIFICATION</scope>
</reference>
<keyword evidence="8 12" id="KW-0472">Membrane</keyword>
<dbReference type="InterPro" id="IPR038550">
    <property type="entry name" value="GPCR_3_9-Cys_sf"/>
</dbReference>
<evidence type="ECO:0000256" key="2">
    <source>
        <dbReference type="ARBA" id="ARBA00007242"/>
    </source>
</evidence>
<dbReference type="InterPro" id="IPR011500">
    <property type="entry name" value="GPCR_3_9-Cys_dom"/>
</dbReference>
<keyword evidence="3" id="KW-1003">Cell membrane</keyword>
<dbReference type="PROSITE" id="PS51257">
    <property type="entry name" value="PROKAR_LIPOPROTEIN"/>
    <property type="match status" value="1"/>
</dbReference>
<dbReference type="CDD" id="cd06364">
    <property type="entry name" value="PBP1_CaSR"/>
    <property type="match status" value="1"/>
</dbReference>
<dbReference type="PANTHER" id="PTHR24061">
    <property type="entry name" value="CALCIUM-SENSING RECEPTOR-RELATED"/>
    <property type="match status" value="1"/>
</dbReference>
<dbReference type="SUPFAM" id="SSF53822">
    <property type="entry name" value="Periplasmic binding protein-like I"/>
    <property type="match status" value="1"/>
</dbReference>
<comment type="similarity">
    <text evidence="2">Belongs to the G-protein coupled receptor 3 family.</text>
</comment>
<keyword evidence="6 12" id="KW-1133">Transmembrane helix</keyword>
<feature type="transmembrane region" description="Helical" evidence="12">
    <location>
        <begin position="693"/>
        <end position="715"/>
    </location>
</feature>
<dbReference type="Pfam" id="PF01094">
    <property type="entry name" value="ANF_receptor"/>
    <property type="match status" value="1"/>
</dbReference>
<evidence type="ECO:0000256" key="5">
    <source>
        <dbReference type="ARBA" id="ARBA00022729"/>
    </source>
</evidence>
<dbReference type="InterPro" id="IPR017978">
    <property type="entry name" value="GPCR_3_C"/>
</dbReference>
<feature type="transmembrane region" description="Helical" evidence="12">
    <location>
        <begin position="803"/>
        <end position="826"/>
    </location>
</feature>
<dbReference type="PROSITE" id="PS00981">
    <property type="entry name" value="G_PROTEIN_RECEP_F3_3"/>
    <property type="match status" value="1"/>
</dbReference>
<dbReference type="GO" id="GO:0004930">
    <property type="term" value="F:G protein-coupled receptor activity"/>
    <property type="evidence" value="ECO:0007669"/>
    <property type="project" value="UniProtKB-KW"/>
</dbReference>
<evidence type="ECO:0000256" key="4">
    <source>
        <dbReference type="ARBA" id="ARBA00022692"/>
    </source>
</evidence>
<protein>
    <recommendedName>
        <fullName evidence="13">G-protein coupled receptors family 3 profile domain-containing protein</fullName>
    </recommendedName>
</protein>
<feature type="transmembrane region" description="Helical" evidence="12">
    <location>
        <begin position="735"/>
        <end position="759"/>
    </location>
</feature>
<sequence length="904" mass="101165">MGFQRSPCFWVGFSAFRFIEFYYSLILSLSCINQKKSDDFTLLSKSFMMYSFDFRAFRWLQSMIFAIEEINNNANILPNITLGYSIFDTCSTHINALGSAITLVTGDEKKVSGPTCGNAPHVPVIIGDASSTSSMVIARTLGVFRIPMVSYFASCACLSNKNEFPSFFRTVPSDNFQAKAMAGLLKQFGWTWVGLISGDDDYGKFGIQIFKEEIQHFDVCIAFFEIIPKIYSKQKIMNIVETIKHSSAKVIVTFAIEADAYSLLQEIVHQNISDKQWIATEAWITSSLVSSQENHQFLTGTIGFAIRKAEIVGLKEFLCRIHPDVNASDPFIIEFWEALFGCTLQVSSNDTSLVTLSGSKSMCTGLENLNDIRSIYNDVSQLRATYNVYKAVYAIAHSFHNMLFCKPGTSFFKNGDCPDIFNLQFWQVCLNKHLHSMIPVGEFFSFDSNGDPIAAYDIINWQRNADGSIAFVKVGQFDATWNSGKEFEIIEEKIVWAEGQTKVPKSMCSESCSPGTRKAAREGQPICCFDCLPCADGEISNTTDSLECLKCPEDYWSNIQKTNCILKEIEYLSYGETMGVVLTIMSISGASITLFVITVFLYYKDTAIVKANNSELSFLLLFSLTLCFLCSLTFIGQPLSWSCMLRHTAFGISFVLCISCVLGKTIVVLMAFRATLPGKNIMKYFGPLQQRAGIFLCTLVQILICILWLILSPPFPTKTSHYSGRVILECNVGSVLGFYSVLGYIGFLACMCFFLAFLGRKLPDNFNEAKFITFSMLIFCAVWITFIPAYVSSPGKYTVAVEIFAIWSSSFSLLVCIFAPKCYIILVRPEKNTKKHLMEKPTWYHFTAVHIYSSRDLGSDIHVSGTSSYDVSKRIRKPWGGHEVTGKGCVVLLISMQKDEGPSP</sequence>
<dbReference type="PRINTS" id="PR00248">
    <property type="entry name" value="GPCRMGR"/>
</dbReference>
<feature type="transmembrane region" description="Helical" evidence="12">
    <location>
        <begin position="615"/>
        <end position="636"/>
    </location>
</feature>
<feature type="transmembrane region" description="Helical" evidence="12">
    <location>
        <begin position="578"/>
        <end position="603"/>
    </location>
</feature>